<name>A0ABY5AIU4_9ACTO</name>
<protein>
    <recommendedName>
        <fullName evidence="1">N-acetyltransferase domain-containing protein</fullName>
    </recommendedName>
</protein>
<gene>
    <name evidence="2" type="ORF">NG665_03855</name>
</gene>
<dbReference type="PROSITE" id="PS51186">
    <property type="entry name" value="GNAT"/>
    <property type="match status" value="1"/>
</dbReference>
<dbReference type="Pfam" id="PF00583">
    <property type="entry name" value="Acetyltransf_1"/>
    <property type="match status" value="1"/>
</dbReference>
<sequence>MHASPTPPIRSRSFSERIDAPATVRIPGPHLGLTWRALTSEDLPAVVDLMTSTHDSPLGFVPVSKRTIGLWFEEFGSQSQSSDVLSGWDSHNKLQALAWVGVNVEPLSELQAEVSAVVRPQWVGRGIGRSLLEWQDDRARQLLAQYPGEYPVSIRALADENNTSRRRLLAAGGYTPTSYISHVSTPTHSLHLDLSTRARQRIADQGFSLIGYTPQIDSELRRLHNRLILTLERFQPLSASAWQWTLKRADQVFSSLLIKDNQLVGYTLAERIPETTTLRIYYYGIEQNLRHRGIGTDMVLSVLGPAYEENIKFVVAPVVSRTEKIPASLLNYGFNLAMREIVYSIDIS</sequence>
<dbReference type="SUPFAM" id="SSF55729">
    <property type="entry name" value="Acyl-CoA N-acyltransferases (Nat)"/>
    <property type="match status" value="2"/>
</dbReference>
<evidence type="ECO:0000313" key="3">
    <source>
        <dbReference type="Proteomes" id="UP001056109"/>
    </source>
</evidence>
<dbReference type="CDD" id="cd04301">
    <property type="entry name" value="NAT_SF"/>
    <property type="match status" value="1"/>
</dbReference>
<dbReference type="Gene3D" id="3.40.630.30">
    <property type="match status" value="1"/>
</dbReference>
<keyword evidence="3" id="KW-1185">Reference proteome</keyword>
<dbReference type="EMBL" id="CP099547">
    <property type="protein sequence ID" value="USR80118.1"/>
    <property type="molecule type" value="Genomic_DNA"/>
</dbReference>
<evidence type="ECO:0000259" key="1">
    <source>
        <dbReference type="PROSITE" id="PS51186"/>
    </source>
</evidence>
<dbReference type="InterPro" id="IPR000182">
    <property type="entry name" value="GNAT_dom"/>
</dbReference>
<evidence type="ECO:0000313" key="2">
    <source>
        <dbReference type="EMBL" id="USR80118.1"/>
    </source>
</evidence>
<dbReference type="RefSeq" id="WP_252673968.1">
    <property type="nucleotide sequence ID" value="NZ_CP099547.1"/>
</dbReference>
<dbReference type="Proteomes" id="UP001056109">
    <property type="component" value="Chromosome"/>
</dbReference>
<proteinExistence type="predicted"/>
<organism evidence="2 3">
    <name type="scientific">Arcanobacterium pinnipediorum</name>
    <dbReference type="NCBI Taxonomy" id="1503041"/>
    <lineage>
        <taxon>Bacteria</taxon>
        <taxon>Bacillati</taxon>
        <taxon>Actinomycetota</taxon>
        <taxon>Actinomycetes</taxon>
        <taxon>Actinomycetales</taxon>
        <taxon>Actinomycetaceae</taxon>
        <taxon>Arcanobacterium</taxon>
    </lineage>
</organism>
<reference evidence="2" key="1">
    <citation type="submission" date="2022-06" db="EMBL/GenBank/DDBJ databases">
        <title>Complete Genome Sequence of Arcanobacterium pinnipediorum strain DSM 28752 isolated from a harbour seal.</title>
        <authorList>
            <person name="Borowiak M."/>
            <person name="Kreitlow A."/>
            <person name="Alssahen M."/>
            <person name="Malorny B."/>
            <person name="Laemmler C."/>
            <person name="Prenger-Berninghoff E."/>
            <person name="Siebert U."/>
            <person name="Ploetz M."/>
            <person name="Abdulmawjood A."/>
        </authorList>
    </citation>
    <scope>NUCLEOTIDE SEQUENCE</scope>
    <source>
        <strain evidence="2">DSM 28752</strain>
    </source>
</reference>
<accession>A0ABY5AIU4</accession>
<feature type="domain" description="N-acetyltransferase" evidence="1">
    <location>
        <begin position="33"/>
        <end position="232"/>
    </location>
</feature>
<dbReference type="InterPro" id="IPR016181">
    <property type="entry name" value="Acyl_CoA_acyltransferase"/>
</dbReference>